<proteinExistence type="predicted"/>
<dbReference type="OrthoDB" id="8421817at2"/>
<evidence type="ECO:0000313" key="3">
    <source>
        <dbReference type="Proteomes" id="UP001220209"/>
    </source>
</evidence>
<dbReference type="EMBL" id="CP090643">
    <property type="protein sequence ID" value="WFN23627.1"/>
    <property type="molecule type" value="Genomic_DNA"/>
</dbReference>
<reference evidence="1" key="1">
    <citation type="journal article" date="2016" name="Biosci. Biotechnol. Biochem.">
        <title>Bioconversion of AHX to AOH by resting cells of Burkholderia contaminans CH-1.</title>
        <authorList>
            <person name="Choi J.H."/>
            <person name="Kikuchi A."/>
            <person name="Pumkaeo P."/>
            <person name="Hirai H."/>
            <person name="Tokuyama S."/>
            <person name="Kawagishi H."/>
        </authorList>
    </citation>
    <scope>NUCLEOTIDE SEQUENCE</scope>
    <source>
        <strain evidence="1">CH-1</strain>
        <plasmid evidence="1">pBC453</plasmid>
    </source>
</reference>
<reference evidence="1" key="2">
    <citation type="journal article" date="2017" name="Genome Announc.">
        <title>High-Quality Draft Genome Sequence of Burkholderia contaminans CH-1, a Gram-Negative Bacterium That Metabolizes 2-Azahypoxanthine, a Plant Growth-Regulating Compound.</title>
        <authorList>
            <person name="Choi J.-H."/>
            <person name="Sugiura H."/>
            <person name="Moriuchi R."/>
            <person name="Kawagishi H."/>
            <person name="Dohra H."/>
        </authorList>
    </citation>
    <scope>NUCLEOTIDE SEQUENCE</scope>
    <source>
        <strain evidence="1">CH-1</strain>
        <plasmid evidence="1">pBC453</plasmid>
    </source>
</reference>
<protein>
    <submittedName>
        <fullName evidence="1">Uncharacterized protein</fullName>
    </submittedName>
</protein>
<gene>
    <name evidence="1" type="ORF">BCCH1_78720</name>
    <name evidence="2" type="ORF">LXE91_39515</name>
</gene>
<evidence type="ECO:0000313" key="2">
    <source>
        <dbReference type="EMBL" id="WFN23627.1"/>
    </source>
</evidence>
<dbReference type="AlphaFoldDB" id="A0A250LPN5"/>
<name>A0A250LPN5_9BURK</name>
<keyword evidence="1" id="KW-0614">Plasmid</keyword>
<evidence type="ECO:0000313" key="1">
    <source>
        <dbReference type="EMBL" id="BBA45361.1"/>
    </source>
</evidence>
<organism evidence="1">
    <name type="scientific">Burkholderia contaminans</name>
    <dbReference type="NCBI Taxonomy" id="488447"/>
    <lineage>
        <taxon>Bacteria</taxon>
        <taxon>Pseudomonadati</taxon>
        <taxon>Pseudomonadota</taxon>
        <taxon>Betaproteobacteria</taxon>
        <taxon>Burkholderiales</taxon>
        <taxon>Burkholderiaceae</taxon>
        <taxon>Burkholderia</taxon>
        <taxon>Burkholderia cepacia complex</taxon>
    </lineage>
</organism>
<dbReference type="EMBL" id="AP018360">
    <property type="protein sequence ID" value="BBA45361.1"/>
    <property type="molecule type" value="Genomic_DNA"/>
</dbReference>
<dbReference type="Proteomes" id="UP001220209">
    <property type="component" value="Plasmid unnamed1"/>
</dbReference>
<geneLocation type="plasmid" evidence="2 3">
    <name>unnamed1</name>
</geneLocation>
<reference evidence="2 3" key="3">
    <citation type="submission" date="2021-12" db="EMBL/GenBank/DDBJ databases">
        <title>Genomic and phenotypic characterization of three Burkholderia contaminans isolates recovered from different sources.</title>
        <authorList>
            <person name="Lopez De Volder A."/>
            <person name="Fan Y."/>
            <person name="Nunvar J."/>
            <person name="Herrera T."/>
            <person name="Timp W."/>
            <person name="Degrossi J."/>
        </authorList>
    </citation>
    <scope>NUCLEOTIDE SEQUENCE [LARGE SCALE GENOMIC DNA]</scope>
    <source>
        <strain evidence="2 3">LMG 23361</strain>
        <plasmid evidence="2 3">unnamed1</plasmid>
    </source>
</reference>
<dbReference type="RefSeq" id="WP_046543710.1">
    <property type="nucleotide sequence ID" value="NZ_AP018360.1"/>
</dbReference>
<geneLocation type="plasmid" evidence="1">
    <name>pBC453</name>
</geneLocation>
<accession>A0A250LPN5</accession>
<sequence>MTDQFDRDIRLIDEEIARLKEKRVTLVRGRKKCLKLGQHDGVPVGSAGKLVTLDGRPVTATYEKVYGKTGLSSATRMPDGSLDIDYDHEGSRWFLDSQLTVTNSLDEITFLDEDGEFVDESQVKVISLERGADAGEDTAS</sequence>